<accession>A0A2I1PAF4</accession>
<dbReference type="RefSeq" id="WP_101849640.1">
    <property type="nucleotide sequence ID" value="NZ_PKIZ01000011.1"/>
</dbReference>
<reference evidence="1 2" key="1">
    <citation type="submission" date="2017-12" db="EMBL/GenBank/DDBJ databases">
        <title>Phylogenetic diversity of female urinary microbiome.</title>
        <authorList>
            <person name="Thomas-White K."/>
            <person name="Wolfe A.J."/>
        </authorList>
    </citation>
    <scope>NUCLEOTIDE SEQUENCE [LARGE SCALE GENOMIC DNA]</scope>
    <source>
        <strain evidence="1 2">UMB1298</strain>
    </source>
</reference>
<dbReference type="OrthoDB" id="9999568at2"/>
<keyword evidence="2" id="KW-1185">Reference proteome</keyword>
<gene>
    <name evidence="1" type="ORF">CYJ76_06905</name>
</gene>
<proteinExistence type="predicted"/>
<evidence type="ECO:0000313" key="1">
    <source>
        <dbReference type="EMBL" id="PKZ41604.1"/>
    </source>
</evidence>
<evidence type="ECO:0000313" key="2">
    <source>
        <dbReference type="Proteomes" id="UP000234206"/>
    </source>
</evidence>
<sequence>MDRSLPQQTVRRDAFQLAPALVLTGLVTASTALPEWIPDWRRRWPVQGLIIAGAAATIALRPDPVAPGTAEASWSLTEGAEPVAGEDTTQLAEHPTEAELPSTAQGLDEPEIPWQRIVFPGVVLLAAGAAGGLWLERQAIAWVARRGVSHPRTALALAAVPVNWWALRHDVLDG</sequence>
<name>A0A2I1PAF4_9MICO</name>
<dbReference type="EMBL" id="PKIZ01000011">
    <property type="protein sequence ID" value="PKZ41604.1"/>
    <property type="molecule type" value="Genomic_DNA"/>
</dbReference>
<protein>
    <submittedName>
        <fullName evidence="1">Uncharacterized protein</fullName>
    </submittedName>
</protein>
<dbReference type="Proteomes" id="UP000234206">
    <property type="component" value="Unassembled WGS sequence"/>
</dbReference>
<dbReference type="AlphaFoldDB" id="A0A2I1PAF4"/>
<organism evidence="1 2">
    <name type="scientific">Kytococcus schroeteri</name>
    <dbReference type="NCBI Taxonomy" id="138300"/>
    <lineage>
        <taxon>Bacteria</taxon>
        <taxon>Bacillati</taxon>
        <taxon>Actinomycetota</taxon>
        <taxon>Actinomycetes</taxon>
        <taxon>Micrococcales</taxon>
        <taxon>Kytococcaceae</taxon>
        <taxon>Kytococcus</taxon>
    </lineage>
</organism>
<comment type="caution">
    <text evidence="1">The sequence shown here is derived from an EMBL/GenBank/DDBJ whole genome shotgun (WGS) entry which is preliminary data.</text>
</comment>